<dbReference type="InterPro" id="IPR013103">
    <property type="entry name" value="RVT_2"/>
</dbReference>
<evidence type="ECO:0000313" key="2">
    <source>
        <dbReference type="EMBL" id="CAN71352.1"/>
    </source>
</evidence>
<protein>
    <recommendedName>
        <fullName evidence="1">Reverse transcriptase Ty1/copia-type domain-containing protein</fullName>
    </recommendedName>
</protein>
<dbReference type="PANTHER" id="PTHR11439:SF511">
    <property type="match status" value="1"/>
</dbReference>
<evidence type="ECO:0000259" key="1">
    <source>
        <dbReference type="Pfam" id="PF07727"/>
    </source>
</evidence>
<gene>
    <name evidence="2" type="ORF">VITISV_023815</name>
</gene>
<dbReference type="EMBL" id="AM427440">
    <property type="protein sequence ID" value="CAN71352.1"/>
    <property type="molecule type" value="Genomic_DNA"/>
</dbReference>
<reference evidence="2" key="1">
    <citation type="journal article" date="2007" name="PLoS ONE">
        <title>The first genome sequence of an elite grapevine cultivar (Pinot noir Vitis vinifera L.): coping with a highly heterozygous genome.</title>
        <authorList>
            <person name="Velasco R."/>
            <person name="Zharkikh A."/>
            <person name="Troggio M."/>
            <person name="Cartwright D.A."/>
            <person name="Cestaro A."/>
            <person name="Pruss D."/>
            <person name="Pindo M."/>
            <person name="FitzGerald L.M."/>
            <person name="Vezzulli S."/>
            <person name="Reid J."/>
            <person name="Malacarne G."/>
            <person name="Iliev D."/>
            <person name="Coppola G."/>
            <person name="Wardell B."/>
            <person name="Micheletti D."/>
            <person name="Macalma T."/>
            <person name="Facci M."/>
            <person name="Mitchell J.T."/>
            <person name="Perazzolli M."/>
            <person name="Eldredge G."/>
            <person name="Gatto P."/>
            <person name="Oyzerski R."/>
            <person name="Moretto M."/>
            <person name="Gutin N."/>
            <person name="Stefanini M."/>
            <person name="Chen Y."/>
            <person name="Segala C."/>
            <person name="Davenport C."/>
            <person name="Dematte L."/>
            <person name="Mraz A."/>
            <person name="Battilana J."/>
            <person name="Stormo K."/>
            <person name="Costa F."/>
            <person name="Tao Q."/>
            <person name="Si-Ammour A."/>
            <person name="Harkins T."/>
            <person name="Lackey A."/>
            <person name="Perbost C."/>
            <person name="Taillon B."/>
            <person name="Stella A."/>
            <person name="Solovyev V."/>
            <person name="Fawcett J.A."/>
            <person name="Sterck L."/>
            <person name="Vandepoele K."/>
            <person name="Grando S.M."/>
            <person name="Toppo S."/>
            <person name="Moser C."/>
            <person name="Lanchbury J."/>
            <person name="Bogden R."/>
            <person name="Skolnick M."/>
            <person name="Sgaramella V."/>
            <person name="Bhatnagar S.K."/>
            <person name="Fontana P."/>
            <person name="Gutin A."/>
            <person name="Van de Peer Y."/>
            <person name="Salamini F."/>
            <person name="Viola R."/>
        </authorList>
    </citation>
    <scope>NUCLEOTIDE SEQUENCE</scope>
</reference>
<accession>A5AID5</accession>
<proteinExistence type="predicted"/>
<dbReference type="AlphaFoldDB" id="A5AID5"/>
<name>A5AID5_VITVI</name>
<dbReference type="PANTHER" id="PTHR11439">
    <property type="entry name" value="GAG-POL-RELATED RETROTRANSPOSON"/>
    <property type="match status" value="1"/>
</dbReference>
<dbReference type="Pfam" id="PF07727">
    <property type="entry name" value="RVT_2"/>
    <property type="match status" value="1"/>
</dbReference>
<feature type="domain" description="Reverse transcriptase Ty1/copia-type" evidence="1">
    <location>
        <begin position="115"/>
        <end position="182"/>
    </location>
</feature>
<organism evidence="2">
    <name type="scientific">Vitis vinifera</name>
    <name type="common">Grape</name>
    <dbReference type="NCBI Taxonomy" id="29760"/>
    <lineage>
        <taxon>Eukaryota</taxon>
        <taxon>Viridiplantae</taxon>
        <taxon>Streptophyta</taxon>
        <taxon>Embryophyta</taxon>
        <taxon>Tracheophyta</taxon>
        <taxon>Spermatophyta</taxon>
        <taxon>Magnoliopsida</taxon>
        <taxon>eudicotyledons</taxon>
        <taxon>Gunneridae</taxon>
        <taxon>Pentapetalae</taxon>
        <taxon>rosids</taxon>
        <taxon>Vitales</taxon>
        <taxon>Vitaceae</taxon>
        <taxon>Viteae</taxon>
        <taxon>Vitis</taxon>
    </lineage>
</organism>
<sequence length="317" mass="36318">MVSARFRRYSRRAAKLLRSNKLSSQGCEVGFHLEVLSFQLAAYIGFGKIFVSDSLKATHLAYLRSIHKIHDGLIKTNIVQDLLEGDHSAPITGKWDTLLRSVINYTDILQDTQRNDYMSIVAIKKFLHSQFRLKNLGNLKYLLGIEVFSSKNGILISQCKYALEIIKDAGLLGVTPIDTPMERGLKLSDKRDLLKDPSHYRRLVGRLIYLTISRPDITYFVHVLSRFMYQPRKLHMEVALRVVRFLKNAPGQGLFFSSNCDFRLRAYCDLDWVGCPIIRRFMNSAHQLVDVLTKALGKEVFTLMIRKLGVQDIHSPT</sequence>